<dbReference type="PANTHER" id="PTHR22835:SF515">
    <property type="entry name" value="ACETYLAJMALAN ESTERASE-LIKE"/>
    <property type="match status" value="1"/>
</dbReference>
<dbReference type="OrthoDB" id="1600564at2759"/>
<reference evidence="5" key="1">
    <citation type="submission" date="2013-09" db="EMBL/GenBank/DDBJ databases">
        <title>Corchorus olitorius genome sequencing.</title>
        <authorList>
            <person name="Alam M."/>
            <person name="Haque M.S."/>
            <person name="Islam M.S."/>
            <person name="Emdad E.M."/>
            <person name="Islam M.M."/>
            <person name="Ahmed B."/>
            <person name="Halim A."/>
            <person name="Hossen Q.M.M."/>
            <person name="Hossain M.Z."/>
            <person name="Ahmed R."/>
            <person name="Khan M.M."/>
            <person name="Islam R."/>
            <person name="Rashid M.M."/>
            <person name="Khan S.A."/>
            <person name="Rahman M.S."/>
            <person name="Alam M."/>
            <person name="Yahiya A.S."/>
            <person name="Khan M.S."/>
            <person name="Azam M.S."/>
            <person name="Haque T."/>
            <person name="Lashkar M.Z.H."/>
            <person name="Akhand A.I."/>
            <person name="Morshed G."/>
            <person name="Roy S."/>
            <person name="Uddin K.S."/>
            <person name="Rabeya T."/>
            <person name="Hossain A.S."/>
            <person name="Chowdhury A."/>
            <person name="Snigdha A.R."/>
            <person name="Mortoza M.S."/>
            <person name="Matin S.A."/>
            <person name="Hoque S.M.E."/>
            <person name="Islam M.K."/>
            <person name="Roy D.K."/>
            <person name="Haider R."/>
            <person name="Moosa M.M."/>
            <person name="Elias S.M."/>
            <person name="Hasan A.M."/>
            <person name="Jahan S."/>
            <person name="Shafiuddin M."/>
            <person name="Mahmood N."/>
            <person name="Shommy N.S."/>
        </authorList>
    </citation>
    <scope>NUCLEOTIDE SEQUENCE [LARGE SCALE GENOMIC DNA]</scope>
    <source>
        <strain evidence="5">cv. O-4</strain>
    </source>
</reference>
<dbReference type="InterPro" id="IPR036514">
    <property type="entry name" value="SGNH_hydro_sf"/>
</dbReference>
<dbReference type="Pfam" id="PF00657">
    <property type="entry name" value="Lipase_GDSL"/>
    <property type="match status" value="2"/>
</dbReference>
<dbReference type="Proteomes" id="UP000187203">
    <property type="component" value="Unassembled WGS sequence"/>
</dbReference>
<evidence type="ECO:0000256" key="3">
    <source>
        <dbReference type="SAM" id="SignalP"/>
    </source>
</evidence>
<dbReference type="InterPro" id="IPR001087">
    <property type="entry name" value="GDSL"/>
</dbReference>
<organism evidence="4 5">
    <name type="scientific">Corchorus olitorius</name>
    <dbReference type="NCBI Taxonomy" id="93759"/>
    <lineage>
        <taxon>Eukaryota</taxon>
        <taxon>Viridiplantae</taxon>
        <taxon>Streptophyta</taxon>
        <taxon>Embryophyta</taxon>
        <taxon>Tracheophyta</taxon>
        <taxon>Spermatophyta</taxon>
        <taxon>Magnoliopsida</taxon>
        <taxon>eudicotyledons</taxon>
        <taxon>Gunneridae</taxon>
        <taxon>Pentapetalae</taxon>
        <taxon>rosids</taxon>
        <taxon>malvids</taxon>
        <taxon>Malvales</taxon>
        <taxon>Malvaceae</taxon>
        <taxon>Grewioideae</taxon>
        <taxon>Apeibeae</taxon>
        <taxon>Corchorus</taxon>
    </lineage>
</organism>
<comment type="caution">
    <text evidence="4">The sequence shown here is derived from an EMBL/GenBank/DDBJ whole genome shotgun (WGS) entry which is preliminary data.</text>
</comment>
<evidence type="ECO:0000256" key="2">
    <source>
        <dbReference type="ARBA" id="ARBA00023180"/>
    </source>
</evidence>
<dbReference type="GO" id="GO:0016788">
    <property type="term" value="F:hydrolase activity, acting on ester bonds"/>
    <property type="evidence" value="ECO:0007669"/>
    <property type="project" value="InterPro"/>
</dbReference>
<evidence type="ECO:0000313" key="5">
    <source>
        <dbReference type="Proteomes" id="UP000187203"/>
    </source>
</evidence>
<proteinExistence type="inferred from homology"/>
<evidence type="ECO:0000313" key="4">
    <source>
        <dbReference type="EMBL" id="OMO92509.1"/>
    </source>
</evidence>
<feature type="signal peptide" evidence="3">
    <location>
        <begin position="1"/>
        <end position="23"/>
    </location>
</feature>
<dbReference type="Gene3D" id="3.40.50.1110">
    <property type="entry name" value="SGNH hydrolase"/>
    <property type="match status" value="1"/>
</dbReference>
<dbReference type="STRING" id="93759.A0A1R3JCI0"/>
<feature type="chain" id="PRO_5013091168" evidence="3">
    <location>
        <begin position="24"/>
        <end position="262"/>
    </location>
</feature>
<keyword evidence="5" id="KW-1185">Reference proteome</keyword>
<name>A0A1R3JCI0_9ROSI</name>
<keyword evidence="3" id="KW-0732">Signal</keyword>
<dbReference type="EMBL" id="AWUE01016354">
    <property type="protein sequence ID" value="OMO92509.1"/>
    <property type="molecule type" value="Genomic_DNA"/>
</dbReference>
<dbReference type="PANTHER" id="PTHR22835">
    <property type="entry name" value="ZINC FINGER FYVE DOMAIN CONTAINING PROTEIN"/>
    <property type="match status" value="1"/>
</dbReference>
<protein>
    <submittedName>
        <fullName evidence="4">Lipase, GDSL</fullName>
    </submittedName>
</protein>
<comment type="similarity">
    <text evidence="1">Belongs to the 'GDSL' lipolytic enzyme family.</text>
</comment>
<sequence>MATRNRALSLVTAAILLLPICHTVHILETCGFDSIYQLGDSVSDTGNLIRENPSSVYAKLPYGETYFNNATGRCSNGLIMIDYFARSAGLPFLDAYLNENASHGSGVDFAVAGATALSVEILSERESLVTVPDDWSYQETSRQDLNNLSIYHNTHLKKALETLRKEHPNVIIVYGDIYEAYNWILSDAKILGFDAESIQRACCGIGGDYNFNITKMCGVSGVPVCSNPDKSLSWDGAHLTQQAYKFMARWLIYDIYPKLQCQ</sequence>
<keyword evidence="2" id="KW-0325">Glycoprotein</keyword>
<gene>
    <name evidence="4" type="ORF">COLO4_17526</name>
</gene>
<accession>A0A1R3JCI0</accession>
<dbReference type="AlphaFoldDB" id="A0A1R3JCI0"/>
<evidence type="ECO:0000256" key="1">
    <source>
        <dbReference type="ARBA" id="ARBA00008668"/>
    </source>
</evidence>